<gene>
    <name evidence="2" type="ORF">GGX14DRAFT_696366</name>
</gene>
<dbReference type="EMBL" id="JARJCW010000015">
    <property type="protein sequence ID" value="KAJ7216632.1"/>
    <property type="molecule type" value="Genomic_DNA"/>
</dbReference>
<comment type="caution">
    <text evidence="2">The sequence shown here is derived from an EMBL/GenBank/DDBJ whole genome shotgun (WGS) entry which is preliminary data.</text>
</comment>
<evidence type="ECO:0000313" key="2">
    <source>
        <dbReference type="EMBL" id="KAJ7216632.1"/>
    </source>
</evidence>
<evidence type="ECO:0000256" key="1">
    <source>
        <dbReference type="SAM" id="Coils"/>
    </source>
</evidence>
<name>A0AAD6VLN2_9AGAR</name>
<feature type="non-terminal residue" evidence="2">
    <location>
        <position position="1"/>
    </location>
</feature>
<keyword evidence="1" id="KW-0175">Coiled coil</keyword>
<accession>A0AAD6VLN2</accession>
<keyword evidence="3" id="KW-1185">Reference proteome</keyword>
<dbReference type="Proteomes" id="UP001219525">
    <property type="component" value="Unassembled WGS sequence"/>
</dbReference>
<evidence type="ECO:0000313" key="3">
    <source>
        <dbReference type="Proteomes" id="UP001219525"/>
    </source>
</evidence>
<protein>
    <submittedName>
        <fullName evidence="2">Uncharacterized protein</fullName>
    </submittedName>
</protein>
<reference evidence="2" key="1">
    <citation type="submission" date="2023-03" db="EMBL/GenBank/DDBJ databases">
        <title>Massive genome expansion in bonnet fungi (Mycena s.s.) driven by repeated elements and novel gene families across ecological guilds.</title>
        <authorList>
            <consortium name="Lawrence Berkeley National Laboratory"/>
            <person name="Harder C.B."/>
            <person name="Miyauchi S."/>
            <person name="Viragh M."/>
            <person name="Kuo A."/>
            <person name="Thoen E."/>
            <person name="Andreopoulos B."/>
            <person name="Lu D."/>
            <person name="Skrede I."/>
            <person name="Drula E."/>
            <person name="Henrissat B."/>
            <person name="Morin E."/>
            <person name="Kohler A."/>
            <person name="Barry K."/>
            <person name="LaButti K."/>
            <person name="Morin E."/>
            <person name="Salamov A."/>
            <person name="Lipzen A."/>
            <person name="Mereny Z."/>
            <person name="Hegedus B."/>
            <person name="Baldrian P."/>
            <person name="Stursova M."/>
            <person name="Weitz H."/>
            <person name="Taylor A."/>
            <person name="Grigoriev I.V."/>
            <person name="Nagy L.G."/>
            <person name="Martin F."/>
            <person name="Kauserud H."/>
        </authorList>
    </citation>
    <scope>NUCLEOTIDE SEQUENCE</scope>
    <source>
        <strain evidence="2">9144</strain>
    </source>
</reference>
<dbReference type="CDD" id="cd06503">
    <property type="entry name" value="ATP-synt_Fo_b"/>
    <property type="match status" value="1"/>
</dbReference>
<proteinExistence type="predicted"/>
<sequence>MSSTIGPFYSTPRKCLTSLFGTLASMRIRSWDYYAVGRSADLLVPPANGLPSRPQAQHQGSLPHEMSRSYLTKAAGEAGKKTVDYISDNAKDYAKDQLDDAKDAAKDYAKEQLDDAKDAMKDYANEQIDAVKDAAMDAAQEQIDAAKEQIGAVRDQAQAAIDAQKQAAEDEIDARKQQAQDEINAEKQKAQAAFDDAKDNFFKNLFGCCSICYHHYYCTRFLHILP</sequence>
<feature type="coiled-coil region" evidence="1">
    <location>
        <begin position="91"/>
        <end position="200"/>
    </location>
</feature>
<organism evidence="2 3">
    <name type="scientific">Mycena pura</name>
    <dbReference type="NCBI Taxonomy" id="153505"/>
    <lineage>
        <taxon>Eukaryota</taxon>
        <taxon>Fungi</taxon>
        <taxon>Dikarya</taxon>
        <taxon>Basidiomycota</taxon>
        <taxon>Agaricomycotina</taxon>
        <taxon>Agaricomycetes</taxon>
        <taxon>Agaricomycetidae</taxon>
        <taxon>Agaricales</taxon>
        <taxon>Marasmiineae</taxon>
        <taxon>Mycenaceae</taxon>
        <taxon>Mycena</taxon>
    </lineage>
</organism>
<dbReference type="AlphaFoldDB" id="A0AAD6VLN2"/>